<reference evidence="1" key="1">
    <citation type="submission" date="2022-12" db="EMBL/GenBank/DDBJ databases">
        <authorList>
            <person name="Petersen C."/>
        </authorList>
    </citation>
    <scope>NUCLEOTIDE SEQUENCE</scope>
    <source>
        <strain evidence="1">IBT 21472</strain>
    </source>
</reference>
<organism evidence="1 2">
    <name type="scientific">Penicillium atrosanguineum</name>
    <dbReference type="NCBI Taxonomy" id="1132637"/>
    <lineage>
        <taxon>Eukaryota</taxon>
        <taxon>Fungi</taxon>
        <taxon>Dikarya</taxon>
        <taxon>Ascomycota</taxon>
        <taxon>Pezizomycotina</taxon>
        <taxon>Eurotiomycetes</taxon>
        <taxon>Eurotiomycetidae</taxon>
        <taxon>Eurotiales</taxon>
        <taxon>Aspergillaceae</taxon>
        <taxon>Penicillium</taxon>
    </lineage>
</organism>
<protein>
    <submittedName>
        <fullName evidence="1">Uncharacterized protein</fullName>
    </submittedName>
</protein>
<dbReference type="EMBL" id="JAPZBO010000003">
    <property type="protein sequence ID" value="KAJ5320967.1"/>
    <property type="molecule type" value="Genomic_DNA"/>
</dbReference>
<name>A0A9W9GKY8_9EURO</name>
<dbReference type="AlphaFoldDB" id="A0A9W9GKY8"/>
<accession>A0A9W9GKY8</accession>
<sequence>MAAGNETLVVEEAAWNFPNYTSVAQITRLDLSLEAGASKKMGIFTGSYHPMQPPNCMQMK</sequence>
<keyword evidence="2" id="KW-1185">Reference proteome</keyword>
<gene>
    <name evidence="1" type="ORF">N7476_003969</name>
</gene>
<proteinExistence type="predicted"/>
<evidence type="ECO:0000313" key="1">
    <source>
        <dbReference type="EMBL" id="KAJ5320967.1"/>
    </source>
</evidence>
<dbReference type="Proteomes" id="UP001147746">
    <property type="component" value="Unassembled WGS sequence"/>
</dbReference>
<reference evidence="1" key="2">
    <citation type="journal article" date="2023" name="IMA Fungus">
        <title>Comparative genomic study of the Penicillium genus elucidates a diverse pangenome and 15 lateral gene transfer events.</title>
        <authorList>
            <person name="Petersen C."/>
            <person name="Sorensen T."/>
            <person name="Nielsen M.R."/>
            <person name="Sondergaard T.E."/>
            <person name="Sorensen J.L."/>
            <person name="Fitzpatrick D.A."/>
            <person name="Frisvad J.C."/>
            <person name="Nielsen K.L."/>
        </authorList>
    </citation>
    <scope>NUCLEOTIDE SEQUENCE</scope>
    <source>
        <strain evidence="1">IBT 21472</strain>
    </source>
</reference>
<evidence type="ECO:0000313" key="2">
    <source>
        <dbReference type="Proteomes" id="UP001147746"/>
    </source>
</evidence>
<comment type="caution">
    <text evidence="1">The sequence shown here is derived from an EMBL/GenBank/DDBJ whole genome shotgun (WGS) entry which is preliminary data.</text>
</comment>